<evidence type="ECO:0000313" key="4">
    <source>
        <dbReference type="Proteomes" id="UP000198341"/>
    </source>
</evidence>
<accession>K8F6C9</accession>
<feature type="compositionally biased region" description="Low complexity" evidence="1">
    <location>
        <begin position="95"/>
        <end position="104"/>
    </location>
</feature>
<evidence type="ECO:0000313" key="3">
    <source>
        <dbReference type="EMBL" id="CCO17128.1"/>
    </source>
</evidence>
<dbReference type="GeneID" id="19015014"/>
<feature type="compositionally biased region" description="Basic and acidic residues" evidence="1">
    <location>
        <begin position="82"/>
        <end position="93"/>
    </location>
</feature>
<dbReference type="eggNOG" id="ENOG502STPN">
    <property type="taxonomic scope" value="Eukaryota"/>
</dbReference>
<sequence>MMGRRRRQKRSSQKLILLLLLLLCAVFLLLLLQEEDLVVFVVAKAPSGSSSESSFAASCGTCQRCATVSEEEEDKGFEESIEERGADKNERFRRSSLSSSSSSSDEGHDNAKAKELAENGKKCDVCFGCTHVLKEMVRTVTMKNKTYEPEIGASPATLVKVKRREKKTTTTKSDEEDEEWAIAKMWCVGEKKKPDGATVDQGGADVCYRKEGNVIVDATSPQRTKAVRTMRNSVTMQKILDYCDASEISVRHWTERVKSVHPSNTRKIETDALFMSIAPGISITQLDGRLVKSDPIGARDALANVDHESVVKAAVMDALLGQCDRHGENIFIDVVNETYSKMTFIDNDQMFGRGWRACVTESVFIPGSEKFSIARFSNSHVNGDADARRVKTSVSLSVMLDYRCHARDGFLGKNSFGDKLDTCLSELANMRIEEAMNKFEFFDEKDAKFVLERAKGLKEFGFERAMLRWQRNSGLKNVGIGKNFRAFPWPATCCYPSLSHSQGENTALLSCETDTSQRLKCKGGADACMFSGGWEAVA</sequence>
<evidence type="ECO:0000256" key="1">
    <source>
        <dbReference type="SAM" id="MobiDB-lite"/>
    </source>
</evidence>
<name>K8F6C9_9CHLO</name>
<dbReference type="Pfam" id="PF00454">
    <property type="entry name" value="PI3_PI4_kinase"/>
    <property type="match status" value="1"/>
</dbReference>
<dbReference type="Proteomes" id="UP000198341">
    <property type="component" value="Chromosome 6"/>
</dbReference>
<reference evidence="3 4" key="1">
    <citation type="submission" date="2011-10" db="EMBL/GenBank/DDBJ databases">
        <authorList>
            <person name="Genoscope - CEA"/>
        </authorList>
    </citation>
    <scope>NUCLEOTIDE SEQUENCE [LARGE SCALE GENOMIC DNA]</scope>
    <source>
        <strain evidence="3 4">RCC 1105</strain>
    </source>
</reference>
<protein>
    <recommendedName>
        <fullName evidence="2">PI3K/PI4K catalytic domain-containing protein</fullName>
    </recommendedName>
</protein>
<dbReference type="EMBL" id="FO082273">
    <property type="protein sequence ID" value="CCO17128.1"/>
    <property type="molecule type" value="Genomic_DNA"/>
</dbReference>
<organism evidence="3 4">
    <name type="scientific">Bathycoccus prasinos</name>
    <dbReference type="NCBI Taxonomy" id="41875"/>
    <lineage>
        <taxon>Eukaryota</taxon>
        <taxon>Viridiplantae</taxon>
        <taxon>Chlorophyta</taxon>
        <taxon>Mamiellophyceae</taxon>
        <taxon>Mamiellales</taxon>
        <taxon>Bathycoccaceae</taxon>
        <taxon>Bathycoccus</taxon>
    </lineage>
</organism>
<dbReference type="RefSeq" id="XP_007512528.1">
    <property type="nucleotide sequence ID" value="XM_007512466.1"/>
</dbReference>
<feature type="region of interest" description="Disordered" evidence="1">
    <location>
        <begin position="73"/>
        <end position="113"/>
    </location>
</feature>
<dbReference type="InterPro" id="IPR000403">
    <property type="entry name" value="PI3/4_kinase_cat_dom"/>
</dbReference>
<dbReference type="KEGG" id="bpg:Bathy06g00340"/>
<proteinExistence type="predicted"/>
<dbReference type="AlphaFoldDB" id="K8F6C9"/>
<gene>
    <name evidence="3" type="ORF">Bathy06g00340</name>
</gene>
<keyword evidence="4" id="KW-1185">Reference proteome</keyword>
<evidence type="ECO:0000259" key="2">
    <source>
        <dbReference type="Pfam" id="PF00454"/>
    </source>
</evidence>
<feature type="domain" description="PI3K/PI4K catalytic" evidence="2">
    <location>
        <begin position="216"/>
        <end position="359"/>
    </location>
</feature>
<dbReference type="OrthoDB" id="498415at2759"/>